<dbReference type="STRING" id="694427.Palpr_1313"/>
<feature type="domain" description="Fumarylacetoacetase-like C-terminal" evidence="2">
    <location>
        <begin position="2"/>
        <end position="188"/>
    </location>
</feature>
<dbReference type="InterPro" id="IPR011234">
    <property type="entry name" value="Fumarylacetoacetase-like_C"/>
</dbReference>
<dbReference type="OrthoDB" id="9805307at2"/>
<dbReference type="GO" id="GO:0018773">
    <property type="term" value="F:acetylpyruvate hydrolase activity"/>
    <property type="evidence" value="ECO:0007669"/>
    <property type="project" value="TreeGrafter"/>
</dbReference>
<dbReference type="Gene3D" id="3.90.850.10">
    <property type="entry name" value="Fumarylacetoacetase-like, C-terminal domain"/>
    <property type="match status" value="1"/>
</dbReference>
<evidence type="ECO:0000256" key="1">
    <source>
        <dbReference type="ARBA" id="ARBA00022723"/>
    </source>
</evidence>
<evidence type="ECO:0000313" key="4">
    <source>
        <dbReference type="Proteomes" id="UP000008718"/>
    </source>
</evidence>
<dbReference type="GO" id="GO:0046872">
    <property type="term" value="F:metal ion binding"/>
    <property type="evidence" value="ECO:0007669"/>
    <property type="project" value="UniProtKB-KW"/>
</dbReference>
<dbReference type="AlphaFoldDB" id="E4T415"/>
<organism evidence="3 4">
    <name type="scientific">Paludibacter propionicigenes (strain DSM 17365 / JCM 13257 / WB4)</name>
    <dbReference type="NCBI Taxonomy" id="694427"/>
    <lineage>
        <taxon>Bacteria</taxon>
        <taxon>Pseudomonadati</taxon>
        <taxon>Bacteroidota</taxon>
        <taxon>Bacteroidia</taxon>
        <taxon>Bacteroidales</taxon>
        <taxon>Paludibacteraceae</taxon>
        <taxon>Paludibacter</taxon>
    </lineage>
</organism>
<keyword evidence="4" id="KW-1185">Reference proteome</keyword>
<reference evidence="3 4" key="2">
    <citation type="journal article" date="2011" name="Stand. Genomic Sci.">
        <title>Complete genome sequence of Paludibacter propionicigenes type strain (WB4).</title>
        <authorList>
            <person name="Gronow S."/>
            <person name="Munk C."/>
            <person name="Lapidus A."/>
            <person name="Nolan M."/>
            <person name="Lucas S."/>
            <person name="Hammon N."/>
            <person name="Deshpande S."/>
            <person name="Cheng J.F."/>
            <person name="Tapia R."/>
            <person name="Han C."/>
            <person name="Goodwin L."/>
            <person name="Pitluck S."/>
            <person name="Liolios K."/>
            <person name="Ivanova N."/>
            <person name="Mavromatis K."/>
            <person name="Mikhailova N."/>
            <person name="Pati A."/>
            <person name="Chen A."/>
            <person name="Palaniappan K."/>
            <person name="Land M."/>
            <person name="Hauser L."/>
            <person name="Chang Y.J."/>
            <person name="Jeffries C.D."/>
            <person name="Brambilla E."/>
            <person name="Rohde M."/>
            <person name="Goker M."/>
            <person name="Detter J.C."/>
            <person name="Woyke T."/>
            <person name="Bristow J."/>
            <person name="Eisen J.A."/>
            <person name="Markowitz V."/>
            <person name="Hugenholtz P."/>
            <person name="Kyrpides N.C."/>
            <person name="Klenk H.P."/>
        </authorList>
    </citation>
    <scope>NUCLEOTIDE SEQUENCE [LARGE SCALE GENOMIC DNA]</scope>
    <source>
        <strain evidence="4">DSM 17365 / JCM 13257 / WB4</strain>
    </source>
</reference>
<dbReference type="Proteomes" id="UP000008718">
    <property type="component" value="Chromosome"/>
</dbReference>
<dbReference type="Pfam" id="PF01557">
    <property type="entry name" value="FAA_hydrolase"/>
    <property type="match status" value="1"/>
</dbReference>
<keyword evidence="1" id="KW-0479">Metal-binding</keyword>
<dbReference type="SUPFAM" id="SSF56529">
    <property type="entry name" value="FAH"/>
    <property type="match status" value="1"/>
</dbReference>
<evidence type="ECO:0000259" key="2">
    <source>
        <dbReference type="Pfam" id="PF01557"/>
    </source>
</evidence>
<evidence type="ECO:0000313" key="3">
    <source>
        <dbReference type="EMBL" id="ADQ79459.1"/>
    </source>
</evidence>
<sequence length="203" mass="22970">MKILAIGQNYAEHNKELNNAIPTEPVVFMKPDSAILKNNKPFFIPDFTEELHYETELIVKFNRLGKNIDAKFSQRYFAEIGLGVDFTARDLQRKLKAGGKPWEISKSFDNSAVIGNFLPVAELGDIQNISFRLDLNGKTVQNGNSSNMIFPINELISYVSRFFTIKIGDILFTGTPEGVGKVAIGDRLEGYIFDKKMFDFYVK</sequence>
<dbReference type="PANTHER" id="PTHR11820">
    <property type="entry name" value="ACYLPYRUVASE"/>
    <property type="match status" value="1"/>
</dbReference>
<reference key="1">
    <citation type="submission" date="2010-11" db="EMBL/GenBank/DDBJ databases">
        <title>The complete genome of Paludibacter propionicigenes DSM 17365.</title>
        <authorList>
            <consortium name="US DOE Joint Genome Institute (JGI-PGF)"/>
            <person name="Lucas S."/>
            <person name="Copeland A."/>
            <person name="Lapidus A."/>
            <person name="Bruce D."/>
            <person name="Goodwin L."/>
            <person name="Pitluck S."/>
            <person name="Kyrpides N."/>
            <person name="Mavromatis K."/>
            <person name="Ivanova N."/>
            <person name="Munk A.C."/>
            <person name="Brettin T."/>
            <person name="Detter J.C."/>
            <person name="Han C."/>
            <person name="Tapia R."/>
            <person name="Land M."/>
            <person name="Hauser L."/>
            <person name="Markowitz V."/>
            <person name="Cheng J.-F."/>
            <person name="Hugenholtz P."/>
            <person name="Woyke T."/>
            <person name="Wu D."/>
            <person name="Gronow S."/>
            <person name="Wellnitz S."/>
            <person name="Brambilla E."/>
            <person name="Klenk H.-P."/>
            <person name="Eisen J.A."/>
        </authorList>
    </citation>
    <scope>NUCLEOTIDE SEQUENCE</scope>
    <source>
        <strain>WB4</strain>
    </source>
</reference>
<protein>
    <submittedName>
        <fullName evidence="3">Fumarylacetoacetate (FAA) hydrolase</fullName>
    </submittedName>
</protein>
<proteinExistence type="predicted"/>
<dbReference type="InterPro" id="IPR036663">
    <property type="entry name" value="Fumarylacetoacetase_C_sf"/>
</dbReference>
<gene>
    <name evidence="3" type="ordered locus">Palpr_1313</name>
</gene>
<dbReference type="EMBL" id="CP002345">
    <property type="protein sequence ID" value="ADQ79459.1"/>
    <property type="molecule type" value="Genomic_DNA"/>
</dbReference>
<dbReference type="HOGENOM" id="CLU_028458_5_2_10"/>
<accession>E4T415</accession>
<dbReference type="PANTHER" id="PTHR11820:SF7">
    <property type="entry name" value="ACYLPYRUVASE FAHD1, MITOCHONDRIAL"/>
    <property type="match status" value="1"/>
</dbReference>
<keyword evidence="3" id="KW-0378">Hydrolase</keyword>
<dbReference type="KEGG" id="ppn:Palpr_1313"/>
<dbReference type="RefSeq" id="WP_013444828.1">
    <property type="nucleotide sequence ID" value="NC_014734.1"/>
</dbReference>
<name>E4T415_PALPW</name>
<dbReference type="eggNOG" id="COG0179">
    <property type="taxonomic scope" value="Bacteria"/>
</dbReference>